<name>A0A239B0U5_9BACT</name>
<evidence type="ECO:0000256" key="2">
    <source>
        <dbReference type="ARBA" id="ARBA00022475"/>
    </source>
</evidence>
<dbReference type="AlphaFoldDB" id="A0A239B0U5"/>
<keyword evidence="3 6" id="KW-0812">Transmembrane</keyword>
<feature type="transmembrane region" description="Helical" evidence="6">
    <location>
        <begin position="264"/>
        <end position="284"/>
    </location>
</feature>
<evidence type="ECO:0000256" key="6">
    <source>
        <dbReference type="SAM" id="Phobius"/>
    </source>
</evidence>
<feature type="transmembrane region" description="Helical" evidence="6">
    <location>
        <begin position="38"/>
        <end position="59"/>
    </location>
</feature>
<dbReference type="CDD" id="cd06580">
    <property type="entry name" value="TM_PBP1_transp_TpRbsC_like"/>
    <property type="match status" value="1"/>
</dbReference>
<feature type="transmembrane region" description="Helical" evidence="6">
    <location>
        <begin position="190"/>
        <end position="209"/>
    </location>
</feature>
<feature type="transmembrane region" description="Helical" evidence="6">
    <location>
        <begin position="143"/>
        <end position="159"/>
    </location>
</feature>
<evidence type="ECO:0000256" key="5">
    <source>
        <dbReference type="ARBA" id="ARBA00023136"/>
    </source>
</evidence>
<accession>A0A239B0U5</accession>
<evidence type="ECO:0000256" key="4">
    <source>
        <dbReference type="ARBA" id="ARBA00022989"/>
    </source>
</evidence>
<proteinExistence type="predicted"/>
<keyword evidence="8" id="KW-1185">Reference proteome</keyword>
<keyword evidence="4 6" id="KW-1133">Transmembrane helix</keyword>
<keyword evidence="5 6" id="KW-0472">Membrane</keyword>
<dbReference type="PANTHER" id="PTHR43370">
    <property type="entry name" value="SUGAR ABC TRANSPORTER INTEGRAL MEMBRANE PROTEIN-RELATED"/>
    <property type="match status" value="1"/>
</dbReference>
<dbReference type="GO" id="GO:0005886">
    <property type="term" value="C:plasma membrane"/>
    <property type="evidence" value="ECO:0007669"/>
    <property type="project" value="UniProtKB-SubCell"/>
</dbReference>
<evidence type="ECO:0000256" key="3">
    <source>
        <dbReference type="ARBA" id="ARBA00022692"/>
    </source>
</evidence>
<dbReference type="PANTHER" id="PTHR43370:SF2">
    <property type="entry name" value="ABC TRANSPORTER PERMEASE PROTEIN"/>
    <property type="match status" value="1"/>
</dbReference>
<dbReference type="Pfam" id="PF02653">
    <property type="entry name" value="BPD_transp_2"/>
    <property type="match status" value="1"/>
</dbReference>
<evidence type="ECO:0000313" key="8">
    <source>
        <dbReference type="Proteomes" id="UP000198324"/>
    </source>
</evidence>
<feature type="transmembrane region" description="Helical" evidence="6">
    <location>
        <begin position="215"/>
        <end position="234"/>
    </location>
</feature>
<evidence type="ECO:0000313" key="7">
    <source>
        <dbReference type="EMBL" id="SNS01595.1"/>
    </source>
</evidence>
<dbReference type="Proteomes" id="UP000198324">
    <property type="component" value="Unassembled WGS sequence"/>
</dbReference>
<dbReference type="EMBL" id="FZOC01000004">
    <property type="protein sequence ID" value="SNS01595.1"/>
    <property type="molecule type" value="Genomic_DNA"/>
</dbReference>
<feature type="transmembrane region" description="Helical" evidence="6">
    <location>
        <begin position="241"/>
        <end position="258"/>
    </location>
</feature>
<evidence type="ECO:0000256" key="1">
    <source>
        <dbReference type="ARBA" id="ARBA00004651"/>
    </source>
</evidence>
<feature type="transmembrane region" description="Helical" evidence="6">
    <location>
        <begin position="65"/>
        <end position="87"/>
    </location>
</feature>
<reference evidence="7 8" key="1">
    <citation type="submission" date="2017-06" db="EMBL/GenBank/DDBJ databases">
        <authorList>
            <person name="Kim H.J."/>
            <person name="Triplett B.A."/>
        </authorList>
    </citation>
    <scope>NUCLEOTIDE SEQUENCE [LARGE SCALE GENOMIC DNA]</scope>
    <source>
        <strain evidence="7 8">DSM 13116</strain>
    </source>
</reference>
<dbReference type="RefSeq" id="WP_089274558.1">
    <property type="nucleotide sequence ID" value="NZ_FZOC01000004.1"/>
</dbReference>
<keyword evidence="2" id="KW-1003">Cell membrane</keyword>
<organism evidence="7 8">
    <name type="scientific">Humidesulfovibrio mexicanus</name>
    <dbReference type="NCBI Taxonomy" id="147047"/>
    <lineage>
        <taxon>Bacteria</taxon>
        <taxon>Pseudomonadati</taxon>
        <taxon>Thermodesulfobacteriota</taxon>
        <taxon>Desulfovibrionia</taxon>
        <taxon>Desulfovibrionales</taxon>
        <taxon>Desulfovibrionaceae</taxon>
        <taxon>Humidesulfovibrio</taxon>
    </lineage>
</organism>
<dbReference type="InterPro" id="IPR001851">
    <property type="entry name" value="ABC_transp_permease"/>
</dbReference>
<comment type="subcellular location">
    <subcellularLocation>
        <location evidence="1">Cell membrane</location>
        <topology evidence="1">Multi-pass membrane protein</topology>
    </subcellularLocation>
</comment>
<dbReference type="GO" id="GO:0022857">
    <property type="term" value="F:transmembrane transporter activity"/>
    <property type="evidence" value="ECO:0007669"/>
    <property type="project" value="InterPro"/>
</dbReference>
<sequence length="309" mass="31901">MSPELVIALLAAAVQAGTPILFATLGEILSEKSGVMNLGVEGVMAFASFAGFYVCFATGSAWLGFLAGGVSGAFLCLLHAVVCQVFLGSQVVSGLALAIFGVGLSTFLGTPFVGTGTEGFDKLSLPLLADIPILGPVFFRQDALVYLCYLLPLGLWFFLNRTSLGLRLRAAGEMPAAAAAAGLRPRRLRVAGSVAGGFLGGLGGAYISLAHMHLWTTGLSGGRGWVAVALVVFAAWRPGRAVLGAFLFGGVMAFQLRLQATGTNIPSSLLMMLPYALTIVAVVAPSLRRRASRADAAPAALGVNIEPQD</sequence>
<feature type="transmembrane region" description="Helical" evidence="6">
    <location>
        <begin position="6"/>
        <end position="26"/>
    </location>
</feature>
<gene>
    <name evidence="7" type="ORF">SAMN04488503_2360</name>
</gene>
<dbReference type="OrthoDB" id="9792579at2"/>
<feature type="transmembrane region" description="Helical" evidence="6">
    <location>
        <begin position="94"/>
        <end position="114"/>
    </location>
</feature>
<protein>
    <submittedName>
        <fullName evidence="7">Nucleoside ABC transporter membrane protein</fullName>
    </submittedName>
</protein>